<feature type="domain" description="RNA polymerase sigma-70 region 2" evidence="5">
    <location>
        <begin position="24"/>
        <end position="92"/>
    </location>
</feature>
<comment type="caution">
    <text evidence="7">The sequence shown here is derived from an EMBL/GenBank/DDBJ whole genome shotgun (WGS) entry which is preliminary data.</text>
</comment>
<dbReference type="InterPro" id="IPR013325">
    <property type="entry name" value="RNA_pol_sigma_r2"/>
</dbReference>
<evidence type="ECO:0000256" key="1">
    <source>
        <dbReference type="ARBA" id="ARBA00010641"/>
    </source>
</evidence>
<name>A0ABR8PIU7_9BACL</name>
<evidence type="ECO:0000313" key="8">
    <source>
        <dbReference type="Proteomes" id="UP000659496"/>
    </source>
</evidence>
<accession>A0ABR8PIU7</accession>
<dbReference type="SUPFAM" id="SSF88659">
    <property type="entry name" value="Sigma3 and sigma4 domains of RNA polymerase sigma factors"/>
    <property type="match status" value="1"/>
</dbReference>
<dbReference type="SUPFAM" id="SSF88946">
    <property type="entry name" value="Sigma2 domain of RNA polymerase sigma factors"/>
    <property type="match status" value="1"/>
</dbReference>
<reference evidence="7 8" key="1">
    <citation type="submission" date="2020-08" db="EMBL/GenBank/DDBJ databases">
        <title>A Genomic Blueprint of the Chicken Gut Microbiome.</title>
        <authorList>
            <person name="Gilroy R."/>
            <person name="Ravi A."/>
            <person name="Getino M."/>
            <person name="Pursley I."/>
            <person name="Horton D.L."/>
            <person name="Alikhan N.-F."/>
            <person name="Baker D."/>
            <person name="Gharbi K."/>
            <person name="Hall N."/>
            <person name="Watson M."/>
            <person name="Adriaenssens E.M."/>
            <person name="Foster-Nyarko E."/>
            <person name="Jarju S."/>
            <person name="Secka A."/>
            <person name="Antonio M."/>
            <person name="Oren A."/>
            <person name="Chaudhuri R."/>
            <person name="La Ragione R.M."/>
            <person name="Hildebrand F."/>
            <person name="Pallen M.J."/>
        </authorList>
    </citation>
    <scope>NUCLEOTIDE SEQUENCE [LARGE SCALE GENOMIC DNA]</scope>
    <source>
        <strain evidence="7 8">Sa3CUA8</strain>
    </source>
</reference>
<evidence type="ECO:0000256" key="3">
    <source>
        <dbReference type="ARBA" id="ARBA00023082"/>
    </source>
</evidence>
<sequence>MKHTDDGTLYALAAAKDRSAFEILYDRYEKLIFSFAYRITQDREIAEEVVQDVFVKLWNGTTTYQEQKGSFSSWLLTVTRNKAFDEIRRLKRHDHEPMLEKDALIEQLGDVEKTVEWSEQRNAIRNAVLELKQEQQEIIDLFYFKGLSQQKIADQCELPLGTVKGRIRLALKHLKGFIAQEGGFSND</sequence>
<evidence type="ECO:0000256" key="2">
    <source>
        <dbReference type="ARBA" id="ARBA00023015"/>
    </source>
</evidence>
<dbReference type="InterPro" id="IPR014284">
    <property type="entry name" value="RNA_pol_sigma-70_dom"/>
</dbReference>
<dbReference type="Pfam" id="PF08281">
    <property type="entry name" value="Sigma70_r4_2"/>
    <property type="match status" value="1"/>
</dbReference>
<dbReference type="PANTHER" id="PTHR43133:SF62">
    <property type="entry name" value="RNA POLYMERASE SIGMA FACTOR SIGZ"/>
    <property type="match status" value="1"/>
</dbReference>
<evidence type="ECO:0000259" key="5">
    <source>
        <dbReference type="Pfam" id="PF04542"/>
    </source>
</evidence>
<dbReference type="InterPro" id="IPR039425">
    <property type="entry name" value="RNA_pol_sigma-70-like"/>
</dbReference>
<proteinExistence type="inferred from homology"/>
<keyword evidence="3" id="KW-0731">Sigma factor</keyword>
<dbReference type="EMBL" id="JACSQY010000004">
    <property type="protein sequence ID" value="MBD7908080.1"/>
    <property type="molecule type" value="Genomic_DNA"/>
</dbReference>
<dbReference type="Gene3D" id="1.10.10.10">
    <property type="entry name" value="Winged helix-like DNA-binding domain superfamily/Winged helix DNA-binding domain"/>
    <property type="match status" value="1"/>
</dbReference>
<keyword evidence="4" id="KW-0804">Transcription</keyword>
<dbReference type="PANTHER" id="PTHR43133">
    <property type="entry name" value="RNA POLYMERASE ECF-TYPE SIGMA FACTO"/>
    <property type="match status" value="1"/>
</dbReference>
<dbReference type="Gene3D" id="1.10.1740.10">
    <property type="match status" value="1"/>
</dbReference>
<dbReference type="Proteomes" id="UP000659496">
    <property type="component" value="Unassembled WGS sequence"/>
</dbReference>
<dbReference type="InterPro" id="IPR013249">
    <property type="entry name" value="RNA_pol_sigma70_r4_t2"/>
</dbReference>
<evidence type="ECO:0000313" key="7">
    <source>
        <dbReference type="EMBL" id="MBD7908080.1"/>
    </source>
</evidence>
<dbReference type="NCBIfam" id="TIGR02937">
    <property type="entry name" value="sigma70-ECF"/>
    <property type="match status" value="1"/>
</dbReference>
<dbReference type="Pfam" id="PF04542">
    <property type="entry name" value="Sigma70_r2"/>
    <property type="match status" value="1"/>
</dbReference>
<keyword evidence="2" id="KW-0805">Transcription regulation</keyword>
<dbReference type="InterPro" id="IPR013324">
    <property type="entry name" value="RNA_pol_sigma_r3/r4-like"/>
</dbReference>
<dbReference type="InterPro" id="IPR007627">
    <property type="entry name" value="RNA_pol_sigma70_r2"/>
</dbReference>
<comment type="similarity">
    <text evidence="1">Belongs to the sigma-70 factor family. ECF subfamily.</text>
</comment>
<dbReference type="InterPro" id="IPR036388">
    <property type="entry name" value="WH-like_DNA-bd_sf"/>
</dbReference>
<organism evidence="7 8">
    <name type="scientific">Sporosarcina gallistercoris</name>
    <dbReference type="NCBI Taxonomy" id="2762245"/>
    <lineage>
        <taxon>Bacteria</taxon>
        <taxon>Bacillati</taxon>
        <taxon>Bacillota</taxon>
        <taxon>Bacilli</taxon>
        <taxon>Bacillales</taxon>
        <taxon>Caryophanaceae</taxon>
        <taxon>Sporosarcina</taxon>
    </lineage>
</organism>
<feature type="domain" description="RNA polymerase sigma factor 70 region 4 type 2" evidence="6">
    <location>
        <begin position="122"/>
        <end position="174"/>
    </location>
</feature>
<keyword evidence="8" id="KW-1185">Reference proteome</keyword>
<dbReference type="RefSeq" id="WP_191689235.1">
    <property type="nucleotide sequence ID" value="NZ_JACSQY010000004.1"/>
</dbReference>
<protein>
    <submittedName>
        <fullName evidence="7">Sigma-70 family RNA polymerase sigma factor</fullName>
    </submittedName>
</protein>
<evidence type="ECO:0000256" key="4">
    <source>
        <dbReference type="ARBA" id="ARBA00023163"/>
    </source>
</evidence>
<gene>
    <name evidence="7" type="ORF">H9659_07055</name>
</gene>
<dbReference type="CDD" id="cd06171">
    <property type="entry name" value="Sigma70_r4"/>
    <property type="match status" value="1"/>
</dbReference>
<evidence type="ECO:0000259" key="6">
    <source>
        <dbReference type="Pfam" id="PF08281"/>
    </source>
</evidence>